<keyword evidence="2" id="KW-1185">Reference proteome</keyword>
<protein>
    <submittedName>
        <fullName evidence="1">Uncharacterized protein</fullName>
    </submittedName>
</protein>
<name>A0AA36GVW7_CYLNA</name>
<organism evidence="1 2">
    <name type="scientific">Cylicocyclus nassatus</name>
    <name type="common">Nematode worm</name>
    <dbReference type="NCBI Taxonomy" id="53992"/>
    <lineage>
        <taxon>Eukaryota</taxon>
        <taxon>Metazoa</taxon>
        <taxon>Ecdysozoa</taxon>
        <taxon>Nematoda</taxon>
        <taxon>Chromadorea</taxon>
        <taxon>Rhabditida</taxon>
        <taxon>Rhabditina</taxon>
        <taxon>Rhabditomorpha</taxon>
        <taxon>Strongyloidea</taxon>
        <taxon>Strongylidae</taxon>
        <taxon>Cylicocyclus</taxon>
    </lineage>
</organism>
<reference evidence="1" key="1">
    <citation type="submission" date="2023-07" db="EMBL/GenBank/DDBJ databases">
        <authorList>
            <consortium name="CYATHOMIX"/>
        </authorList>
    </citation>
    <scope>NUCLEOTIDE SEQUENCE</scope>
    <source>
        <strain evidence="1">N/A</strain>
    </source>
</reference>
<dbReference type="AlphaFoldDB" id="A0AA36GVW7"/>
<evidence type="ECO:0000313" key="2">
    <source>
        <dbReference type="Proteomes" id="UP001176961"/>
    </source>
</evidence>
<proteinExistence type="predicted"/>
<gene>
    <name evidence="1" type="ORF">CYNAS_LOCUS11140</name>
</gene>
<evidence type="ECO:0000313" key="1">
    <source>
        <dbReference type="EMBL" id="CAJ0599157.1"/>
    </source>
</evidence>
<comment type="caution">
    <text evidence="1">The sequence shown here is derived from an EMBL/GenBank/DDBJ whole genome shotgun (WGS) entry which is preliminary data.</text>
</comment>
<sequence length="100" mass="11514">MCAKFGPDRLKKGIFNSEHTAEPDQFVNFEGHERKISGKNATASCFCSFPDDHEGIDDRYLPICMDCAHLEKLMSNLPLIFAVRSYIMNHRSPGQHCWFY</sequence>
<accession>A0AA36GVW7</accession>
<dbReference type="EMBL" id="CATQJL010000223">
    <property type="protein sequence ID" value="CAJ0599157.1"/>
    <property type="molecule type" value="Genomic_DNA"/>
</dbReference>
<dbReference type="Proteomes" id="UP001176961">
    <property type="component" value="Unassembled WGS sequence"/>
</dbReference>